<protein>
    <recommendedName>
        <fullName evidence="4">Peptidase A1 domain-containing protein</fullName>
    </recommendedName>
</protein>
<feature type="region of interest" description="Disordered" evidence="1">
    <location>
        <begin position="614"/>
        <end position="682"/>
    </location>
</feature>
<feature type="signal peptide" evidence="3">
    <location>
        <begin position="1"/>
        <end position="25"/>
    </location>
</feature>
<feature type="compositionally biased region" description="Polar residues" evidence="1">
    <location>
        <begin position="623"/>
        <end position="632"/>
    </location>
</feature>
<dbReference type="GeneID" id="95974614"/>
<proteinExistence type="predicted"/>
<evidence type="ECO:0000256" key="2">
    <source>
        <dbReference type="SAM" id="Phobius"/>
    </source>
</evidence>
<keyword evidence="2" id="KW-1133">Transmembrane helix</keyword>
<feature type="transmembrane region" description="Helical" evidence="2">
    <location>
        <begin position="447"/>
        <end position="470"/>
    </location>
</feature>
<keyword evidence="6" id="KW-1185">Reference proteome</keyword>
<evidence type="ECO:0000313" key="5">
    <source>
        <dbReference type="EMBL" id="KAL1310643.1"/>
    </source>
</evidence>
<keyword evidence="2" id="KW-0472">Membrane</keyword>
<accession>A0ABR3PMG1</accession>
<feature type="compositionally biased region" description="Low complexity" evidence="1">
    <location>
        <begin position="486"/>
        <end position="498"/>
    </location>
</feature>
<keyword evidence="2" id="KW-0812">Transmembrane</keyword>
<feature type="compositionally biased region" description="Low complexity" evidence="1">
    <location>
        <begin position="534"/>
        <end position="546"/>
    </location>
</feature>
<sequence length="682" mass="74173">MRIVLVYGCWWISFLSLWQATAVCAATLLPRVEISPDPIVFNPDQAWEGIDGSWNSFTLRVGTPVQTVRVFPSWKSYQTWVVAPQGCIYASDQSSCNDARGGIFDYNQSSTYEDVGIYAIDVEDDLGYVGNAQYGWDVVTLGGLGEGGPTLHNTTVGALAVYDYYLGAFGLNPKPTNWTTLENGSPSYMTQLKEQKFIPSVSFGYTAGAPYRFYGVLASLTLGGYDSSRFQQNDVEFTFASDNERDTVVAIQSITTPNQNDSDTDKVLLANPIYALVDATVPHIWLPMWACLQFEQEFGLIYDNVTDLYFVNSSMHSELLARAAEVTFNLAQGLSGGPTVQITLPYSAFDLTALPPYQGLENATRYFPLRRGHNDTQYTLGRTFMQEAYITVDYERSTFNVSQCTWVQNAGSTIVSIMPAVEGENTQYSGAGSTGGSGSTGTSGGDIAGIVVGVVGGLGVIAALVAWYMIRKRKNRRLAAVEKGNSSSSSRDSTSSNSHTVVENSAGIHVFPKAELEGSSTHPATDASKFQFRPGTPSTPTDSPTLGGCGSHMSNSTQTTAVISPMMVGDHNAFNEAGGAQVFEMPGDMPSISQADGRQITEKDMMRRREQAINGVDPHDSLESQVTTNTDPQARRTVQPEEVVLHKAVHKPGHEPNTRHERGYSRFSFEEDSEVGTSRALI</sequence>
<dbReference type="EMBL" id="JBFMKM010000003">
    <property type="protein sequence ID" value="KAL1310643.1"/>
    <property type="molecule type" value="Genomic_DNA"/>
</dbReference>
<evidence type="ECO:0000256" key="1">
    <source>
        <dbReference type="SAM" id="MobiDB-lite"/>
    </source>
</evidence>
<feature type="domain" description="Peptidase A1" evidence="4">
    <location>
        <begin position="55"/>
        <end position="402"/>
    </location>
</feature>
<feature type="chain" id="PRO_5046422171" description="Peptidase A1 domain-containing protein" evidence="3">
    <location>
        <begin position="26"/>
        <end position="682"/>
    </location>
</feature>
<dbReference type="Pfam" id="PF00026">
    <property type="entry name" value="Asp"/>
    <property type="match status" value="1"/>
</dbReference>
<organism evidence="5 6">
    <name type="scientific">Neodothiora populina</name>
    <dbReference type="NCBI Taxonomy" id="2781224"/>
    <lineage>
        <taxon>Eukaryota</taxon>
        <taxon>Fungi</taxon>
        <taxon>Dikarya</taxon>
        <taxon>Ascomycota</taxon>
        <taxon>Pezizomycotina</taxon>
        <taxon>Dothideomycetes</taxon>
        <taxon>Dothideomycetidae</taxon>
        <taxon>Dothideales</taxon>
        <taxon>Dothioraceae</taxon>
        <taxon>Neodothiora</taxon>
    </lineage>
</organism>
<dbReference type="RefSeq" id="XP_069203492.1">
    <property type="nucleotide sequence ID" value="XM_069347648.1"/>
</dbReference>
<evidence type="ECO:0000256" key="3">
    <source>
        <dbReference type="SAM" id="SignalP"/>
    </source>
</evidence>
<gene>
    <name evidence="5" type="ORF">AAFC00_000911</name>
</gene>
<evidence type="ECO:0000259" key="4">
    <source>
        <dbReference type="PROSITE" id="PS51767"/>
    </source>
</evidence>
<dbReference type="InterPro" id="IPR033121">
    <property type="entry name" value="PEPTIDASE_A1"/>
</dbReference>
<feature type="compositionally biased region" description="Basic and acidic residues" evidence="1">
    <location>
        <begin position="652"/>
        <end position="664"/>
    </location>
</feature>
<name>A0ABR3PMG1_9PEZI</name>
<keyword evidence="3" id="KW-0732">Signal</keyword>
<dbReference type="SUPFAM" id="SSF50630">
    <property type="entry name" value="Acid proteases"/>
    <property type="match status" value="1"/>
</dbReference>
<comment type="caution">
    <text evidence="5">The sequence shown here is derived from an EMBL/GenBank/DDBJ whole genome shotgun (WGS) entry which is preliminary data.</text>
</comment>
<dbReference type="Gene3D" id="2.40.70.10">
    <property type="entry name" value="Acid Proteases"/>
    <property type="match status" value="2"/>
</dbReference>
<feature type="region of interest" description="Disordered" evidence="1">
    <location>
        <begin position="480"/>
        <end position="501"/>
    </location>
</feature>
<dbReference type="InterPro" id="IPR021109">
    <property type="entry name" value="Peptidase_aspartic_dom_sf"/>
</dbReference>
<feature type="region of interest" description="Disordered" evidence="1">
    <location>
        <begin position="517"/>
        <end position="556"/>
    </location>
</feature>
<dbReference type="Proteomes" id="UP001562354">
    <property type="component" value="Unassembled WGS sequence"/>
</dbReference>
<evidence type="ECO:0000313" key="6">
    <source>
        <dbReference type="Proteomes" id="UP001562354"/>
    </source>
</evidence>
<dbReference type="PROSITE" id="PS51767">
    <property type="entry name" value="PEPTIDASE_A1"/>
    <property type="match status" value="1"/>
</dbReference>
<reference evidence="5 6" key="1">
    <citation type="submission" date="2024-07" db="EMBL/GenBank/DDBJ databases">
        <title>Draft sequence of the Neodothiora populina.</title>
        <authorList>
            <person name="Drown D.D."/>
            <person name="Schuette U.S."/>
            <person name="Buechlein A.B."/>
            <person name="Rusch D.R."/>
            <person name="Winton L.W."/>
            <person name="Adams G.A."/>
        </authorList>
    </citation>
    <scope>NUCLEOTIDE SEQUENCE [LARGE SCALE GENOMIC DNA]</scope>
    <source>
        <strain evidence="5 6">CPC 39397</strain>
    </source>
</reference>